<feature type="region of interest" description="Disordered" evidence="2">
    <location>
        <begin position="106"/>
        <end position="133"/>
    </location>
</feature>
<dbReference type="PANTHER" id="PTHR33231:SF1">
    <property type="entry name" value="30S RIBOSOMAL PROTEIN"/>
    <property type="match status" value="1"/>
</dbReference>
<keyword evidence="1" id="KW-0810">Translation regulation</keyword>
<evidence type="ECO:0000313" key="5">
    <source>
        <dbReference type="Proteomes" id="UP001501417"/>
    </source>
</evidence>
<feature type="domain" description="Sigma 54 modulation/S30EA ribosomal protein C-terminal" evidence="3">
    <location>
        <begin position="217"/>
        <end position="260"/>
    </location>
</feature>
<dbReference type="PANTHER" id="PTHR33231">
    <property type="entry name" value="30S RIBOSOMAL PROTEIN"/>
    <property type="match status" value="1"/>
</dbReference>
<proteinExistence type="predicted"/>
<feature type="compositionally biased region" description="Basic and acidic residues" evidence="2">
    <location>
        <begin position="106"/>
        <end position="126"/>
    </location>
</feature>
<dbReference type="Proteomes" id="UP001501417">
    <property type="component" value="Unassembled WGS sequence"/>
</dbReference>
<dbReference type="InterPro" id="IPR032528">
    <property type="entry name" value="Ribosom_S30AE_C"/>
</dbReference>
<name>A0ABP8EZP6_9MYCO</name>
<dbReference type="RefSeq" id="WP_264044347.1">
    <property type="nucleotide sequence ID" value="NZ_BAABGF010000042.1"/>
</dbReference>
<comment type="caution">
    <text evidence="4">The sequence shown here is derived from an EMBL/GenBank/DDBJ whole genome shotgun (WGS) entry which is preliminary data.</text>
</comment>
<dbReference type="InterPro" id="IPR036567">
    <property type="entry name" value="RHF-like"/>
</dbReference>
<dbReference type="Pfam" id="PF16321">
    <property type="entry name" value="Ribosom_S30AE_C"/>
    <property type="match status" value="2"/>
</dbReference>
<evidence type="ECO:0000256" key="2">
    <source>
        <dbReference type="SAM" id="MobiDB-lite"/>
    </source>
</evidence>
<evidence type="ECO:0000313" key="4">
    <source>
        <dbReference type="EMBL" id="GAA4290748.1"/>
    </source>
</evidence>
<dbReference type="Gene3D" id="3.30.160.100">
    <property type="entry name" value="Ribosome hibernation promotion factor-like"/>
    <property type="match status" value="1"/>
</dbReference>
<protein>
    <submittedName>
        <fullName evidence="4">HPF/RaiA family ribosome-associated protein</fullName>
    </submittedName>
</protein>
<organism evidence="4 5">
    <name type="scientific">Mycobacterium paraffinicum</name>
    <dbReference type="NCBI Taxonomy" id="53378"/>
    <lineage>
        <taxon>Bacteria</taxon>
        <taxon>Bacillati</taxon>
        <taxon>Actinomycetota</taxon>
        <taxon>Actinomycetes</taxon>
        <taxon>Mycobacteriales</taxon>
        <taxon>Mycobacteriaceae</taxon>
        <taxon>Mycobacterium</taxon>
    </lineage>
</organism>
<dbReference type="Gene3D" id="3.30.505.50">
    <property type="entry name" value="Sigma 54 modulation/S30EA ribosomal protein, C-terminal domain"/>
    <property type="match status" value="2"/>
</dbReference>
<dbReference type="InterPro" id="IPR003489">
    <property type="entry name" value="RHF/RaiA"/>
</dbReference>
<keyword evidence="5" id="KW-1185">Reference proteome</keyword>
<dbReference type="EMBL" id="BAABGF010000042">
    <property type="protein sequence ID" value="GAA4290748.1"/>
    <property type="molecule type" value="Genomic_DNA"/>
</dbReference>
<sequence length="271" mass="30963">MRHRPDLPTAFDVQITTHGQLPDAEEYARTKIGQLGQLAHEPVLHAHVRLAEHGDPAVARRVIAQATLDVNGRPVRAQVEGVTAQEAIDRLEARLRRQLERAAEHWEAKRGGMPRPHEWRHETEHNHRPKYFPRPESERRIMRHKSYSLPACTVEEAALEMEQLDYDFHLFTEEGTQQDSVLYREGPTEYRLAQVNPGSADKLAPFQLPLTVSPQPAPRLDVQQAIERIGLLGLPFLFFVDAARDRGSVLYHRYDGHYGLITPASEHQQTN</sequence>
<dbReference type="InterPro" id="IPR050574">
    <property type="entry name" value="HPF/YfiA_ribosome-assoc"/>
</dbReference>
<dbReference type="SUPFAM" id="SSF69754">
    <property type="entry name" value="Ribosome binding protein Y (YfiA homologue)"/>
    <property type="match status" value="1"/>
</dbReference>
<reference evidence="5" key="1">
    <citation type="journal article" date="2019" name="Int. J. Syst. Evol. Microbiol.">
        <title>The Global Catalogue of Microorganisms (GCM) 10K type strain sequencing project: providing services to taxonomists for standard genome sequencing and annotation.</title>
        <authorList>
            <consortium name="The Broad Institute Genomics Platform"/>
            <consortium name="The Broad Institute Genome Sequencing Center for Infectious Disease"/>
            <person name="Wu L."/>
            <person name="Ma J."/>
        </authorList>
    </citation>
    <scope>NUCLEOTIDE SEQUENCE [LARGE SCALE GENOMIC DNA]</scope>
    <source>
        <strain evidence="5">JCM 17782</strain>
    </source>
</reference>
<dbReference type="InterPro" id="IPR038416">
    <property type="entry name" value="Ribosom_S30AE_C_sf"/>
</dbReference>
<feature type="domain" description="Sigma 54 modulation/S30EA ribosomal protein C-terminal" evidence="3">
    <location>
        <begin position="137"/>
        <end position="192"/>
    </location>
</feature>
<gene>
    <name evidence="4" type="ORF">GCM10023161_36000</name>
</gene>
<dbReference type="Pfam" id="PF02482">
    <property type="entry name" value="Ribosomal_S30AE"/>
    <property type="match status" value="1"/>
</dbReference>
<accession>A0ABP8EZP6</accession>
<evidence type="ECO:0000256" key="1">
    <source>
        <dbReference type="ARBA" id="ARBA00022845"/>
    </source>
</evidence>
<evidence type="ECO:0000259" key="3">
    <source>
        <dbReference type="Pfam" id="PF16321"/>
    </source>
</evidence>